<keyword evidence="1" id="KW-0732">Signal</keyword>
<dbReference type="EMBL" id="JAPVOI010000004">
    <property type="protein sequence ID" value="MCZ4092402.1"/>
    <property type="molecule type" value="Genomic_DNA"/>
</dbReference>
<protein>
    <submittedName>
        <fullName evidence="2">DUF1194 domain-containing protein</fullName>
    </submittedName>
</protein>
<sequence>MMKRRWPLAAALCFLGGAGSAETVAVDLELVIAVDVSYSMEMEELRVQRAGYVEAFRSQEVIKALRGGPRGRIAVTYVEWGGKAVQVVPWTLLHDAASAREFAETLQRQPLRRIAFTSISNTLAVGRTLFRASPFRTSRRVIDISGDGPNNAGAPAPLARNNTIATGITIDGLPVMLRSAPDTASIADLDVYYRECVIGGPGSFLLKVKHIDEFAAAILAKLVIEISGLKVSRYGLDEPKPSPVQYGQPYNCFIGEELQERSIGR</sequence>
<organism evidence="2 3">
    <name type="scientific">Sinorhizobium psoraleae</name>
    <dbReference type="NCBI Taxonomy" id="520838"/>
    <lineage>
        <taxon>Bacteria</taxon>
        <taxon>Pseudomonadati</taxon>
        <taxon>Pseudomonadota</taxon>
        <taxon>Alphaproteobacteria</taxon>
        <taxon>Hyphomicrobiales</taxon>
        <taxon>Rhizobiaceae</taxon>
        <taxon>Sinorhizobium/Ensifer group</taxon>
        <taxon>Sinorhizobium</taxon>
    </lineage>
</organism>
<dbReference type="InterPro" id="IPR036465">
    <property type="entry name" value="vWFA_dom_sf"/>
</dbReference>
<dbReference type="RefSeq" id="WP_269282751.1">
    <property type="nucleotide sequence ID" value="NZ_JAPVOI010000004.1"/>
</dbReference>
<proteinExistence type="predicted"/>
<dbReference type="CDD" id="cd00198">
    <property type="entry name" value="vWFA"/>
    <property type="match status" value="1"/>
</dbReference>
<dbReference type="InterPro" id="IPR010607">
    <property type="entry name" value="DUF1194"/>
</dbReference>
<name>A0ABT4KKC5_9HYPH</name>
<feature type="signal peptide" evidence="1">
    <location>
        <begin position="1"/>
        <end position="21"/>
    </location>
</feature>
<gene>
    <name evidence="2" type="ORF">O3W52_20720</name>
</gene>
<accession>A0ABT4KKC5</accession>
<dbReference type="SUPFAM" id="SSF53300">
    <property type="entry name" value="vWA-like"/>
    <property type="match status" value="1"/>
</dbReference>
<keyword evidence="3" id="KW-1185">Reference proteome</keyword>
<comment type="caution">
    <text evidence="2">The sequence shown here is derived from an EMBL/GenBank/DDBJ whole genome shotgun (WGS) entry which is preliminary data.</text>
</comment>
<reference evidence="2" key="1">
    <citation type="submission" date="2022-10" db="EMBL/GenBank/DDBJ databases">
        <title>Whole genome sequencing of three plant growth promoting bacteria isolated from Vachellia tortilis subsp. raddiana in Morocco.</title>
        <authorList>
            <person name="Hnini M."/>
            <person name="Zouagui R."/>
            <person name="Zouagui H."/>
            <person name="Chemao Elfihri M.-W."/>
            <person name="Ibrahimi A."/>
            <person name="Sbabou L."/>
            <person name="Aurag J."/>
        </authorList>
    </citation>
    <scope>NUCLEOTIDE SEQUENCE</scope>
    <source>
        <strain evidence="2">LMR678</strain>
    </source>
</reference>
<feature type="chain" id="PRO_5045917436" evidence="1">
    <location>
        <begin position="22"/>
        <end position="265"/>
    </location>
</feature>
<dbReference type="Gene3D" id="3.40.50.410">
    <property type="entry name" value="von Willebrand factor, type A domain"/>
    <property type="match status" value="1"/>
</dbReference>
<dbReference type="Pfam" id="PF06707">
    <property type="entry name" value="DUF1194"/>
    <property type="match status" value="1"/>
</dbReference>
<evidence type="ECO:0000256" key="1">
    <source>
        <dbReference type="SAM" id="SignalP"/>
    </source>
</evidence>
<evidence type="ECO:0000313" key="2">
    <source>
        <dbReference type="EMBL" id="MCZ4092402.1"/>
    </source>
</evidence>
<dbReference type="Proteomes" id="UP001079430">
    <property type="component" value="Unassembled WGS sequence"/>
</dbReference>
<evidence type="ECO:0000313" key="3">
    <source>
        <dbReference type="Proteomes" id="UP001079430"/>
    </source>
</evidence>